<dbReference type="SUPFAM" id="SSF111331">
    <property type="entry name" value="NAD kinase/diacylglycerol kinase-like"/>
    <property type="match status" value="1"/>
</dbReference>
<dbReference type="InterPro" id="IPR017437">
    <property type="entry name" value="ATP-NAD_kinase_PpnK-typ_C"/>
</dbReference>
<dbReference type="GO" id="GO:0051287">
    <property type="term" value="F:NAD binding"/>
    <property type="evidence" value="ECO:0007669"/>
    <property type="project" value="UniProtKB-ARBA"/>
</dbReference>
<dbReference type="EC" id="2.7.1.23" evidence="6"/>
<keyword evidence="6" id="KW-0547">Nucleotide-binding</keyword>
<comment type="catalytic activity">
    <reaction evidence="5 6">
        <text>NAD(+) + ATP = ADP + NADP(+) + H(+)</text>
        <dbReference type="Rhea" id="RHEA:18629"/>
        <dbReference type="ChEBI" id="CHEBI:15378"/>
        <dbReference type="ChEBI" id="CHEBI:30616"/>
        <dbReference type="ChEBI" id="CHEBI:57540"/>
        <dbReference type="ChEBI" id="CHEBI:58349"/>
        <dbReference type="ChEBI" id="CHEBI:456216"/>
        <dbReference type="EC" id="2.7.1.23"/>
    </reaction>
</comment>
<keyword evidence="6" id="KW-0963">Cytoplasm</keyword>
<organism evidence="7 8">
    <name type="scientific">Allofournierella massiliensis</name>
    <dbReference type="NCBI Taxonomy" id="1650663"/>
    <lineage>
        <taxon>Bacteria</taxon>
        <taxon>Bacillati</taxon>
        <taxon>Bacillota</taxon>
        <taxon>Clostridia</taxon>
        <taxon>Eubacteriales</taxon>
        <taxon>Oscillospiraceae</taxon>
        <taxon>Allofournierella</taxon>
    </lineage>
</organism>
<gene>
    <name evidence="6" type="primary">nadK</name>
    <name evidence="7" type="ORF">EDD77_107111</name>
</gene>
<reference evidence="7 8" key="1">
    <citation type="submission" date="2019-03" db="EMBL/GenBank/DDBJ databases">
        <title>Genomic Encyclopedia of Type Strains, Phase IV (KMG-IV): sequencing the most valuable type-strain genomes for metagenomic binning, comparative biology and taxonomic classification.</title>
        <authorList>
            <person name="Goeker M."/>
        </authorList>
    </citation>
    <scope>NUCLEOTIDE SEQUENCE [LARGE SCALE GENOMIC DNA]</scope>
    <source>
        <strain evidence="7 8">DSM 100451</strain>
    </source>
</reference>
<evidence type="ECO:0000256" key="2">
    <source>
        <dbReference type="ARBA" id="ARBA00022777"/>
    </source>
</evidence>
<dbReference type="PANTHER" id="PTHR20275">
    <property type="entry name" value="NAD KINASE"/>
    <property type="match status" value="1"/>
</dbReference>
<dbReference type="PANTHER" id="PTHR20275:SF0">
    <property type="entry name" value="NAD KINASE"/>
    <property type="match status" value="1"/>
</dbReference>
<evidence type="ECO:0000256" key="1">
    <source>
        <dbReference type="ARBA" id="ARBA00022679"/>
    </source>
</evidence>
<feature type="binding site" evidence="6">
    <location>
        <begin position="180"/>
        <end position="185"/>
    </location>
    <ligand>
        <name>NAD(+)</name>
        <dbReference type="ChEBI" id="CHEBI:57540"/>
    </ligand>
</feature>
<dbReference type="InterPro" id="IPR017438">
    <property type="entry name" value="ATP-NAD_kinase_N"/>
</dbReference>
<dbReference type="Gene3D" id="3.40.50.10330">
    <property type="entry name" value="Probable inorganic polyphosphate/atp-NAD kinase, domain 1"/>
    <property type="match status" value="1"/>
</dbReference>
<comment type="caution">
    <text evidence="6">Lacks conserved residue(s) required for the propagation of feature annotation.</text>
</comment>
<dbReference type="EMBL" id="SLUM01000007">
    <property type="protein sequence ID" value="TCL58749.1"/>
    <property type="molecule type" value="Genomic_DNA"/>
</dbReference>
<feature type="binding site" evidence="6">
    <location>
        <position position="72"/>
    </location>
    <ligand>
        <name>NAD(+)</name>
        <dbReference type="ChEBI" id="CHEBI:57540"/>
    </ligand>
</feature>
<dbReference type="GO" id="GO:0006741">
    <property type="term" value="P:NADP+ biosynthetic process"/>
    <property type="evidence" value="ECO:0007669"/>
    <property type="project" value="UniProtKB-UniRule"/>
</dbReference>
<comment type="caution">
    <text evidence="7">The sequence shown here is derived from an EMBL/GenBank/DDBJ whole genome shotgun (WGS) entry which is preliminary data.</text>
</comment>
<evidence type="ECO:0000256" key="4">
    <source>
        <dbReference type="ARBA" id="ARBA00023027"/>
    </source>
</evidence>
<evidence type="ECO:0000256" key="5">
    <source>
        <dbReference type="ARBA" id="ARBA00047925"/>
    </source>
</evidence>
<sequence length="281" mass="30583">MTVFIIPNTTKPRARTVTAQAVRILRSAGANVILAIGSDVETLPGVRYLPKDQAFTDCDVVITIGGDGTILHTAKDCLEYDKPILGINLGRMGFLATCEVNEMQAKLTRLAKGQFQCDKRMLLNAIVDDDVSNAQTALNDVVIYKGHRLQTIDFNIYCDAILVNHCSGDGVIISTPTGSTAYSLSAGGPILDAHIEGIVVSMICAHSLHQPSMVFAADRCIRIEVNAKGRNEIFISTDGEEERSLRDGGHVEVELSHQSIRLVTFSLADQFDAIDRKLRGR</sequence>
<dbReference type="GO" id="GO:0005524">
    <property type="term" value="F:ATP binding"/>
    <property type="evidence" value="ECO:0007669"/>
    <property type="project" value="UniProtKB-KW"/>
</dbReference>
<keyword evidence="2 6" id="KW-0418">Kinase</keyword>
<dbReference type="HAMAP" id="MF_00361">
    <property type="entry name" value="NAD_kinase"/>
    <property type="match status" value="1"/>
</dbReference>
<protein>
    <recommendedName>
        <fullName evidence="6">NAD kinase</fullName>
        <ecNumber evidence="6">2.7.1.23</ecNumber>
    </recommendedName>
    <alternativeName>
        <fullName evidence="6">ATP-dependent NAD kinase</fullName>
    </alternativeName>
</protein>
<keyword evidence="4 6" id="KW-0520">NAD</keyword>
<dbReference type="Pfam" id="PF01513">
    <property type="entry name" value="NAD_kinase"/>
    <property type="match status" value="1"/>
</dbReference>
<dbReference type="InterPro" id="IPR002504">
    <property type="entry name" value="NADK"/>
</dbReference>
<dbReference type="Proteomes" id="UP000295184">
    <property type="component" value="Unassembled WGS sequence"/>
</dbReference>
<comment type="function">
    <text evidence="6">Involved in the regulation of the intracellular balance of NAD and NADP, and is a key enzyme in the biosynthesis of NADP. Catalyzes specifically the phosphorylation on 2'-hydroxyl of the adenosine moiety of NAD to yield NADP.</text>
</comment>
<dbReference type="Gene3D" id="2.60.200.30">
    <property type="entry name" value="Probable inorganic polyphosphate/atp-NAD kinase, domain 2"/>
    <property type="match status" value="1"/>
</dbReference>
<dbReference type="GO" id="GO:0019674">
    <property type="term" value="P:NAD+ metabolic process"/>
    <property type="evidence" value="ECO:0007669"/>
    <property type="project" value="InterPro"/>
</dbReference>
<dbReference type="STRING" id="1650663.GCA_001486665_00467"/>
<name>A0A4R1R0F3_9FIRM</name>
<evidence type="ECO:0000313" key="8">
    <source>
        <dbReference type="Proteomes" id="UP000295184"/>
    </source>
</evidence>
<dbReference type="RefSeq" id="WP_058962980.1">
    <property type="nucleotide sequence ID" value="NZ_CABKVM010000012.1"/>
</dbReference>
<dbReference type="GO" id="GO:0003951">
    <property type="term" value="F:NAD+ kinase activity"/>
    <property type="evidence" value="ECO:0007669"/>
    <property type="project" value="UniProtKB-UniRule"/>
</dbReference>
<dbReference type="AlphaFoldDB" id="A0A4R1R0F3"/>
<feature type="binding site" evidence="6">
    <location>
        <position position="169"/>
    </location>
    <ligand>
        <name>NAD(+)</name>
        <dbReference type="ChEBI" id="CHEBI:57540"/>
    </ligand>
</feature>
<keyword evidence="1 6" id="KW-0808">Transferase</keyword>
<comment type="cofactor">
    <cofactor evidence="6">
        <name>a divalent metal cation</name>
        <dbReference type="ChEBI" id="CHEBI:60240"/>
    </cofactor>
</comment>
<dbReference type="OrthoDB" id="9774737at2"/>
<dbReference type="Pfam" id="PF20143">
    <property type="entry name" value="NAD_kinase_C"/>
    <property type="match status" value="1"/>
</dbReference>
<feature type="binding site" evidence="6">
    <location>
        <begin position="139"/>
        <end position="140"/>
    </location>
    <ligand>
        <name>NAD(+)</name>
        <dbReference type="ChEBI" id="CHEBI:57540"/>
    </ligand>
</feature>
<comment type="similarity">
    <text evidence="6">Belongs to the NAD kinase family.</text>
</comment>
<dbReference type="GO" id="GO:0005737">
    <property type="term" value="C:cytoplasm"/>
    <property type="evidence" value="ECO:0007669"/>
    <property type="project" value="UniProtKB-SubCell"/>
</dbReference>
<dbReference type="InterPro" id="IPR016064">
    <property type="entry name" value="NAD/diacylglycerol_kinase_sf"/>
</dbReference>
<feature type="binding site" evidence="6">
    <location>
        <begin position="67"/>
        <end position="68"/>
    </location>
    <ligand>
        <name>NAD(+)</name>
        <dbReference type="ChEBI" id="CHEBI:57540"/>
    </ligand>
</feature>
<dbReference type="GO" id="GO:0046872">
    <property type="term" value="F:metal ion binding"/>
    <property type="evidence" value="ECO:0007669"/>
    <property type="project" value="UniProtKB-UniRule"/>
</dbReference>
<keyword evidence="6" id="KW-0067">ATP-binding</keyword>
<evidence type="ECO:0000256" key="3">
    <source>
        <dbReference type="ARBA" id="ARBA00022857"/>
    </source>
</evidence>
<accession>A0A4R1R0F3</accession>
<proteinExistence type="inferred from homology"/>
<keyword evidence="3 6" id="KW-0521">NADP</keyword>
<evidence type="ECO:0000313" key="7">
    <source>
        <dbReference type="EMBL" id="TCL58749.1"/>
    </source>
</evidence>
<evidence type="ECO:0000256" key="6">
    <source>
        <dbReference type="HAMAP-Rule" id="MF_00361"/>
    </source>
</evidence>
<feature type="active site" description="Proton acceptor" evidence="6">
    <location>
        <position position="67"/>
    </location>
</feature>
<comment type="subcellular location">
    <subcellularLocation>
        <location evidence="6">Cytoplasm</location>
    </subcellularLocation>
</comment>